<evidence type="ECO:0000256" key="3">
    <source>
        <dbReference type="ARBA" id="ARBA00061655"/>
    </source>
</evidence>
<feature type="compositionally biased region" description="Low complexity" evidence="4">
    <location>
        <begin position="255"/>
        <end position="264"/>
    </location>
</feature>
<keyword evidence="2" id="KW-0175">Coiled coil</keyword>
<gene>
    <name evidence="6" type="ORF">F2P81_024967</name>
</gene>
<dbReference type="InterPro" id="IPR036872">
    <property type="entry name" value="CH_dom_sf"/>
</dbReference>
<evidence type="ECO:0000313" key="7">
    <source>
        <dbReference type="Proteomes" id="UP000438429"/>
    </source>
</evidence>
<dbReference type="PANTHER" id="PTHR23167:SF37">
    <property type="entry name" value="SMOOTHELIN-LIKE PROTEIN 2"/>
    <property type="match status" value="1"/>
</dbReference>
<dbReference type="PROSITE" id="PS50021">
    <property type="entry name" value="CH"/>
    <property type="match status" value="1"/>
</dbReference>
<comment type="similarity">
    <text evidence="3">Belongs to the smoothelin family.</text>
</comment>
<name>A0A6A4RKG6_SCOMX</name>
<evidence type="ECO:0000256" key="4">
    <source>
        <dbReference type="SAM" id="MobiDB-lite"/>
    </source>
</evidence>
<feature type="domain" description="Calponin-homology (CH)" evidence="5">
    <location>
        <begin position="434"/>
        <end position="541"/>
    </location>
</feature>
<proteinExistence type="inferred from homology"/>
<dbReference type="Proteomes" id="UP000438429">
    <property type="component" value="Unassembled WGS sequence"/>
</dbReference>
<evidence type="ECO:0000256" key="1">
    <source>
        <dbReference type="ARBA" id="ARBA00022553"/>
    </source>
</evidence>
<feature type="compositionally biased region" description="Polar residues" evidence="4">
    <location>
        <begin position="192"/>
        <end position="203"/>
    </location>
</feature>
<feature type="region of interest" description="Disordered" evidence="4">
    <location>
        <begin position="88"/>
        <end position="322"/>
    </location>
</feature>
<dbReference type="Pfam" id="PF00307">
    <property type="entry name" value="CH"/>
    <property type="match status" value="1"/>
</dbReference>
<evidence type="ECO:0000256" key="2">
    <source>
        <dbReference type="ARBA" id="ARBA00023054"/>
    </source>
</evidence>
<dbReference type="SMART" id="SM00033">
    <property type="entry name" value="CH"/>
    <property type="match status" value="1"/>
</dbReference>
<reference evidence="6 7" key="1">
    <citation type="submission" date="2019-06" db="EMBL/GenBank/DDBJ databases">
        <title>Draft genomes of female and male turbot (Scophthalmus maximus).</title>
        <authorList>
            <person name="Xu H."/>
            <person name="Xu X.-W."/>
            <person name="Shao C."/>
            <person name="Chen S."/>
        </authorList>
    </citation>
    <scope>NUCLEOTIDE SEQUENCE [LARGE SCALE GENOMIC DNA]</scope>
    <source>
        <strain evidence="6">Ysfricsl-2016a</strain>
        <tissue evidence="6">Blood</tissue>
    </source>
</reference>
<dbReference type="SUPFAM" id="SSF47576">
    <property type="entry name" value="Calponin-homology domain, CH-domain"/>
    <property type="match status" value="1"/>
</dbReference>
<evidence type="ECO:0000313" key="6">
    <source>
        <dbReference type="EMBL" id="KAF0022986.1"/>
    </source>
</evidence>
<evidence type="ECO:0000259" key="5">
    <source>
        <dbReference type="PROSITE" id="PS50021"/>
    </source>
</evidence>
<sequence length="544" mass="58723">MDSGTEGVQDATVSGALVHFEATLQAAVREVHVDVSAFKQRIERRVEELCISNGPLAEAVTRLEEENLQLRAKLEALGRLVEGLAGAKVQRSAAEVKGENGRGGLENGHAQAPPKSQDDATRRSLNPGRSDDSLSSQSTCSEPSGSGGGSSHAAAPRNPPGPPPWRAKRHADVNGTDAKGEKVVAAAAAAQENGQRGTLSWSVDSDAAAVPQSHRPLTSVTKPNPEPAAADAPQSVETHKVPAVTVSAPPPEPEQSPASAVAPSKPESPTTKRRQYPFRRDVSEAKPLLPLAAVSRPNTESSSSAPAPGLSASQDPAVKPGEYPFKRVDHQIWFLAKFGQVSRGAANAVVNVLWSDRCPHVFASAVRCFSRRKVNKPPAVEVKQDAMRSQTLPRPDGAQAKRALFERMNSEPVRPKDSRPKLKRSQSFGVSSASGIKQILLEWCRSKTIGYQNIDIQNFSSSWSDGMAFCALVHSFFPLEFDYNALEPAKRKHNLALAFTTAEEQADCLRLIEVDDMMLMGDKPDPMCVFTYVQSLYNHLKQFE</sequence>
<accession>A0A6A4RKG6</accession>
<dbReference type="PANTHER" id="PTHR23167">
    <property type="entry name" value="CALPONIN HOMOLOGY DOMAIN-CONTAINING PROTEIN DDB_G0272472-RELATED"/>
    <property type="match status" value="1"/>
</dbReference>
<dbReference type="Gene3D" id="1.10.418.10">
    <property type="entry name" value="Calponin-like domain"/>
    <property type="match status" value="1"/>
</dbReference>
<feature type="compositionally biased region" description="Low complexity" evidence="4">
    <location>
        <begin position="301"/>
        <end position="313"/>
    </location>
</feature>
<dbReference type="FunFam" id="1.10.418.10:FF:000009">
    <property type="entry name" value="smoothelin isoform X2"/>
    <property type="match status" value="1"/>
</dbReference>
<dbReference type="InterPro" id="IPR050540">
    <property type="entry name" value="F-actin_Monoox_Mical"/>
</dbReference>
<protein>
    <recommendedName>
        <fullName evidence="5">Calponin-homology (CH) domain-containing protein</fullName>
    </recommendedName>
</protein>
<organism evidence="6 7">
    <name type="scientific">Scophthalmus maximus</name>
    <name type="common">Turbot</name>
    <name type="synonym">Psetta maxima</name>
    <dbReference type="NCBI Taxonomy" id="52904"/>
    <lineage>
        <taxon>Eukaryota</taxon>
        <taxon>Metazoa</taxon>
        <taxon>Chordata</taxon>
        <taxon>Craniata</taxon>
        <taxon>Vertebrata</taxon>
        <taxon>Euteleostomi</taxon>
        <taxon>Actinopterygii</taxon>
        <taxon>Neopterygii</taxon>
        <taxon>Teleostei</taxon>
        <taxon>Neoteleostei</taxon>
        <taxon>Acanthomorphata</taxon>
        <taxon>Carangaria</taxon>
        <taxon>Pleuronectiformes</taxon>
        <taxon>Pleuronectoidei</taxon>
        <taxon>Scophthalmidae</taxon>
        <taxon>Scophthalmus</taxon>
    </lineage>
</organism>
<comment type="caution">
    <text evidence="6">The sequence shown here is derived from an EMBL/GenBank/DDBJ whole genome shotgun (WGS) entry which is preliminary data.</text>
</comment>
<dbReference type="EMBL" id="VEVO01000023">
    <property type="protein sequence ID" value="KAF0022986.1"/>
    <property type="molecule type" value="Genomic_DNA"/>
</dbReference>
<dbReference type="AlphaFoldDB" id="A0A6A4RKG6"/>
<keyword evidence="1" id="KW-0597">Phosphoprotein</keyword>
<dbReference type="InterPro" id="IPR001715">
    <property type="entry name" value="CH_dom"/>
</dbReference>